<feature type="chain" id="PRO_5043135141" evidence="2">
    <location>
        <begin position="18"/>
        <end position="241"/>
    </location>
</feature>
<name>A0A158PMY4_ANISI</name>
<feature type="signal peptide" evidence="2">
    <location>
        <begin position="1"/>
        <end position="17"/>
    </location>
</feature>
<dbReference type="EMBL" id="UYRR01030987">
    <property type="protein sequence ID" value="VDK42487.1"/>
    <property type="molecule type" value="Genomic_DNA"/>
</dbReference>
<organism evidence="5">
    <name type="scientific">Anisakis simplex</name>
    <name type="common">Herring worm</name>
    <dbReference type="NCBI Taxonomy" id="6269"/>
    <lineage>
        <taxon>Eukaryota</taxon>
        <taxon>Metazoa</taxon>
        <taxon>Ecdysozoa</taxon>
        <taxon>Nematoda</taxon>
        <taxon>Chromadorea</taxon>
        <taxon>Rhabditida</taxon>
        <taxon>Spirurina</taxon>
        <taxon>Ascaridomorpha</taxon>
        <taxon>Ascaridoidea</taxon>
        <taxon>Anisakidae</taxon>
        <taxon>Anisakis</taxon>
        <taxon>Anisakis simplex complex</taxon>
    </lineage>
</organism>
<reference evidence="3 4" key="2">
    <citation type="submission" date="2018-11" db="EMBL/GenBank/DDBJ databases">
        <authorList>
            <consortium name="Pathogen Informatics"/>
        </authorList>
    </citation>
    <scope>NUCLEOTIDE SEQUENCE [LARGE SCALE GENOMIC DNA]</scope>
</reference>
<keyword evidence="2" id="KW-0732">Signal</keyword>
<evidence type="ECO:0000313" key="5">
    <source>
        <dbReference type="WBParaSite" id="ASIM_0001062601-mRNA-1"/>
    </source>
</evidence>
<proteinExistence type="predicted"/>
<evidence type="ECO:0000256" key="2">
    <source>
        <dbReference type="SAM" id="SignalP"/>
    </source>
</evidence>
<evidence type="ECO:0000313" key="4">
    <source>
        <dbReference type="Proteomes" id="UP000267096"/>
    </source>
</evidence>
<dbReference type="WBParaSite" id="ASIM_0001062601-mRNA-1">
    <property type="protein sequence ID" value="ASIM_0001062601-mRNA-1"/>
    <property type="gene ID" value="ASIM_0001062601"/>
</dbReference>
<dbReference type="Proteomes" id="UP000267096">
    <property type="component" value="Unassembled WGS sequence"/>
</dbReference>
<protein>
    <submittedName>
        <fullName evidence="5">Secreted protein</fullName>
    </submittedName>
</protein>
<gene>
    <name evidence="3" type="ORF">ASIM_LOCUS10184</name>
</gene>
<accession>A0A158PMY4</accession>
<feature type="region of interest" description="Disordered" evidence="1">
    <location>
        <begin position="38"/>
        <end position="64"/>
    </location>
</feature>
<reference evidence="5" key="1">
    <citation type="submission" date="2016-04" db="UniProtKB">
        <authorList>
            <consortium name="WormBaseParasite"/>
        </authorList>
    </citation>
    <scope>IDENTIFICATION</scope>
</reference>
<dbReference type="AlphaFoldDB" id="A0A158PMY4"/>
<evidence type="ECO:0000313" key="3">
    <source>
        <dbReference type="EMBL" id="VDK42487.1"/>
    </source>
</evidence>
<keyword evidence="4" id="KW-1185">Reference proteome</keyword>
<dbReference type="OrthoDB" id="5842817at2759"/>
<sequence length="241" mass="25802">MNGAVLALFSLLSSAYAFTLPAGLRPAKAVGDARTAIVPGQDEAQPTAPSEVGSNKADSREISAKVPPNLSLRSRMMAALSSRDSSKTAVKQPIVYPSVTFQVIFFIRNLQDERITSESDAQVVPPSQPIIFTKNHKKGSPAVPKPIFVDTSRNNVLVVAKAPGKPSANNYGLNTVLQTNLVDSRGRVMKGVNVVPIKVQVPNNPKNGRIRYDSGTFAHSHFLVPTVHSFLTSCCGKAQVI</sequence>
<evidence type="ECO:0000256" key="1">
    <source>
        <dbReference type="SAM" id="MobiDB-lite"/>
    </source>
</evidence>